<reference evidence="1" key="2">
    <citation type="submission" date="2020-09" db="EMBL/GenBank/DDBJ databases">
        <authorList>
            <person name="Sun Q."/>
            <person name="Ohkuma M."/>
        </authorList>
    </citation>
    <scope>NUCLEOTIDE SEQUENCE</scope>
    <source>
        <strain evidence="1">JCM 19596</strain>
    </source>
</reference>
<gene>
    <name evidence="1" type="ORF">GCM10009039_11800</name>
</gene>
<name>A0A830FAI4_9EURY</name>
<sequence>MTDRETLREPPFSCRECDSEYSRLGQHWRMSGCDPVLSGEQRAVVEGVVLAGAHVSDRGGLIIQTVRRDLAEWTVDALGWLAGSLTRVTDDNPMHQPMYRLETPTHWQLERYEDWTGGRGPPVEYELSSRAGRVWWAHGGHLEFADDGAYRIGRISAEADPKAVWVVRLLGDVGVDADRWHNYVQLTSDDLDNWLAWIGDPVPGVEHKWATSREEYERLRSP</sequence>
<dbReference type="Proteomes" id="UP000607197">
    <property type="component" value="Unassembled WGS sequence"/>
</dbReference>
<dbReference type="AlphaFoldDB" id="A0A830FAI4"/>
<proteinExistence type="predicted"/>
<reference evidence="1" key="1">
    <citation type="journal article" date="2014" name="Int. J. Syst. Evol. Microbiol.">
        <title>Complete genome sequence of Corynebacterium casei LMG S-19264T (=DSM 44701T), isolated from a smear-ripened cheese.</title>
        <authorList>
            <consortium name="US DOE Joint Genome Institute (JGI-PGF)"/>
            <person name="Walter F."/>
            <person name="Albersmeier A."/>
            <person name="Kalinowski J."/>
            <person name="Ruckert C."/>
        </authorList>
    </citation>
    <scope>NUCLEOTIDE SEQUENCE</scope>
    <source>
        <strain evidence="1">JCM 19596</strain>
    </source>
</reference>
<dbReference type="EMBL" id="BMPG01000001">
    <property type="protein sequence ID" value="GGL55304.1"/>
    <property type="molecule type" value="Genomic_DNA"/>
</dbReference>
<organism evidence="1 2">
    <name type="scientific">Halocalculus aciditolerans</name>
    <dbReference type="NCBI Taxonomy" id="1383812"/>
    <lineage>
        <taxon>Archaea</taxon>
        <taxon>Methanobacteriati</taxon>
        <taxon>Methanobacteriota</taxon>
        <taxon>Stenosarchaea group</taxon>
        <taxon>Halobacteria</taxon>
        <taxon>Halobacteriales</taxon>
        <taxon>Halobacteriaceae</taxon>
        <taxon>Halocalculus</taxon>
    </lineage>
</organism>
<comment type="caution">
    <text evidence="1">The sequence shown here is derived from an EMBL/GenBank/DDBJ whole genome shotgun (WGS) entry which is preliminary data.</text>
</comment>
<accession>A0A830FAI4</accession>
<protein>
    <submittedName>
        <fullName evidence="1">Uncharacterized protein</fullName>
    </submittedName>
</protein>
<evidence type="ECO:0000313" key="1">
    <source>
        <dbReference type="EMBL" id="GGL55304.1"/>
    </source>
</evidence>
<keyword evidence="2" id="KW-1185">Reference proteome</keyword>
<evidence type="ECO:0000313" key="2">
    <source>
        <dbReference type="Proteomes" id="UP000607197"/>
    </source>
</evidence>